<dbReference type="AlphaFoldDB" id="A0A1W2G9D5"/>
<evidence type="ECO:0000313" key="1">
    <source>
        <dbReference type="EMBL" id="SMD33114.1"/>
    </source>
</evidence>
<name>A0A1W2G9D5_REIFA</name>
<dbReference type="SUPFAM" id="SSF53187">
    <property type="entry name" value="Zn-dependent exopeptidases"/>
    <property type="match status" value="1"/>
</dbReference>
<dbReference type="STRING" id="692418.SAMN04488029_1479"/>
<accession>A0A1W2G9D5</accession>
<sequence length="267" mass="31006">MAFEIIDPNKNQVPILVSVPHCGTEIPESIRAQYDEKMIAFIDDTDWFVDQLYDFVSEMGIKMIKAKYSRWVIDLNRNAESKPLYNDGRVITALCPTTNFNDKHIYLNEGPSQEEINQRISSYYYPYYDQIRLELTKLQKQFKHVLFFDAHSIRQFVPGIRAEKFPDLILGDADEKAADAKIINTAMEVLSNTSYSFSHNHPFKGGNLTRTFGQPEKNVHALQLEMAKLVYMDDSETKYEEVRASLIRKDLKQLFETLITTLNQMNQ</sequence>
<dbReference type="Proteomes" id="UP000192472">
    <property type="component" value="Unassembled WGS sequence"/>
</dbReference>
<protein>
    <submittedName>
        <fullName evidence="1">N-formylglutamate deformylase</fullName>
    </submittedName>
</protein>
<keyword evidence="2" id="KW-1185">Reference proteome</keyword>
<evidence type="ECO:0000313" key="2">
    <source>
        <dbReference type="Proteomes" id="UP000192472"/>
    </source>
</evidence>
<proteinExistence type="predicted"/>
<dbReference type="OrthoDB" id="8716700at2"/>
<gene>
    <name evidence="1" type="ORF">SAMN04488029_1479</name>
</gene>
<dbReference type="InterPro" id="IPR007709">
    <property type="entry name" value="N-FG_amidohydro"/>
</dbReference>
<dbReference type="Pfam" id="PF05013">
    <property type="entry name" value="FGase"/>
    <property type="match status" value="1"/>
</dbReference>
<dbReference type="RefSeq" id="WP_084371793.1">
    <property type="nucleotide sequence ID" value="NZ_FWYF01000001.1"/>
</dbReference>
<organism evidence="1 2">
    <name type="scientific">Reichenbachiella faecimaris</name>
    <dbReference type="NCBI Taxonomy" id="692418"/>
    <lineage>
        <taxon>Bacteria</taxon>
        <taxon>Pseudomonadati</taxon>
        <taxon>Bacteroidota</taxon>
        <taxon>Cytophagia</taxon>
        <taxon>Cytophagales</taxon>
        <taxon>Reichenbachiellaceae</taxon>
        <taxon>Reichenbachiella</taxon>
    </lineage>
</organism>
<reference evidence="1 2" key="1">
    <citation type="submission" date="2017-04" db="EMBL/GenBank/DDBJ databases">
        <authorList>
            <person name="Afonso C.L."/>
            <person name="Miller P.J."/>
            <person name="Scott M.A."/>
            <person name="Spackman E."/>
            <person name="Goraichik I."/>
            <person name="Dimitrov K.M."/>
            <person name="Suarez D.L."/>
            <person name="Swayne D.E."/>
        </authorList>
    </citation>
    <scope>NUCLEOTIDE SEQUENCE [LARGE SCALE GENOMIC DNA]</scope>
    <source>
        <strain evidence="1 2">DSM 26133</strain>
    </source>
</reference>
<dbReference type="EMBL" id="FWYF01000001">
    <property type="protein sequence ID" value="SMD33114.1"/>
    <property type="molecule type" value="Genomic_DNA"/>
</dbReference>
<dbReference type="Gene3D" id="3.40.630.40">
    <property type="entry name" value="Zn-dependent exopeptidases"/>
    <property type="match status" value="1"/>
</dbReference>